<name>A0A1E8Q881_9MYCO</name>
<dbReference type="PANTHER" id="PTHR43668:SF2">
    <property type="entry name" value="ALLANTOINASE"/>
    <property type="match status" value="1"/>
</dbReference>
<dbReference type="GO" id="GO:0050897">
    <property type="term" value="F:cobalt ion binding"/>
    <property type="evidence" value="ECO:0007669"/>
    <property type="project" value="InterPro"/>
</dbReference>
<comment type="pathway">
    <text evidence="2">Nitrogen metabolism; (S)-allantoin degradation; allantoate from (S)-allantoin: step 1/1.</text>
</comment>
<protein>
    <recommendedName>
        <fullName evidence="5">allantoinase</fullName>
        <ecNumber evidence="5">3.5.2.5</ecNumber>
    </recommendedName>
</protein>
<sequence>MDLVLRSDRVLLGDEIRPAAVAVAAGVIVEVGDRDAHYDAAASTDVDGVLLPGFVDTHVHVDDPGTDWEGFGTATAAAAAAGITTLVDMPLDSVPVTTSVAALHEKRSAAEGNCLVDVHFWGGAVPENTHELGPLAEAGVLGFKCFLTESGNPRFGHLAPEQFGRVMARIAELDSVLLVHAESHDVIAASPAPSGRRYASFLDSRPAAAETEAVALVIETARATGARAHVVHVSSAAVLDLLAQARRSGVAVTAETCPHYLTFAAEEVPDGGTEFAVCPPIRRSHDREALWDALADGTIDAVVSDHSPCAPVAKGHGDFGTVFGGIGSLQLGPRAVWSHAAKRGFGLAELSRWMSRRPAEIAGLADRGAIAVGMRADLCAFDPDASQQVHAADLRHRHPPTPYDGMTLRGAVTRTWVAGRTVYEPVAA</sequence>
<keyword evidence="11" id="KW-1185">Reference proteome</keyword>
<dbReference type="InterPro" id="IPR006680">
    <property type="entry name" value="Amidohydro-rel"/>
</dbReference>
<evidence type="ECO:0000313" key="10">
    <source>
        <dbReference type="EMBL" id="OFJ54646.1"/>
    </source>
</evidence>
<evidence type="ECO:0000256" key="8">
    <source>
        <dbReference type="ARBA" id="ARBA00022833"/>
    </source>
</evidence>
<accession>A0A1E8Q881</accession>
<comment type="cofactor">
    <cofactor evidence="1">
        <name>Zn(2+)</name>
        <dbReference type="ChEBI" id="CHEBI:29105"/>
    </cofactor>
</comment>
<comment type="subunit">
    <text evidence="4">Homotetramer.</text>
</comment>
<dbReference type="EMBL" id="MCHX01000010">
    <property type="protein sequence ID" value="OFJ54646.1"/>
    <property type="molecule type" value="Genomic_DNA"/>
</dbReference>
<dbReference type="GO" id="GO:0006145">
    <property type="term" value="P:purine nucleobase catabolic process"/>
    <property type="evidence" value="ECO:0007669"/>
    <property type="project" value="TreeGrafter"/>
</dbReference>
<dbReference type="GO" id="GO:0005737">
    <property type="term" value="C:cytoplasm"/>
    <property type="evidence" value="ECO:0007669"/>
    <property type="project" value="TreeGrafter"/>
</dbReference>
<dbReference type="GO" id="GO:0008270">
    <property type="term" value="F:zinc ion binding"/>
    <property type="evidence" value="ECO:0007669"/>
    <property type="project" value="InterPro"/>
</dbReference>
<comment type="caution">
    <text evidence="10">The sequence shown here is derived from an EMBL/GenBank/DDBJ whole genome shotgun (WGS) entry which is preliminary data.</text>
</comment>
<evidence type="ECO:0000256" key="7">
    <source>
        <dbReference type="ARBA" id="ARBA00022801"/>
    </source>
</evidence>
<dbReference type="OrthoDB" id="9803027at2"/>
<dbReference type="InterPro" id="IPR050138">
    <property type="entry name" value="DHOase/Allantoinase_Hydrolase"/>
</dbReference>
<dbReference type="SUPFAM" id="SSF51556">
    <property type="entry name" value="Metallo-dependent hydrolases"/>
    <property type="match status" value="1"/>
</dbReference>
<keyword evidence="7" id="KW-0378">Hydrolase</keyword>
<dbReference type="GO" id="GO:0000256">
    <property type="term" value="P:allantoin catabolic process"/>
    <property type="evidence" value="ECO:0007669"/>
    <property type="project" value="InterPro"/>
</dbReference>
<evidence type="ECO:0000256" key="3">
    <source>
        <dbReference type="ARBA" id="ARBA00010368"/>
    </source>
</evidence>
<evidence type="ECO:0000256" key="5">
    <source>
        <dbReference type="ARBA" id="ARBA00012863"/>
    </source>
</evidence>
<evidence type="ECO:0000313" key="11">
    <source>
        <dbReference type="Proteomes" id="UP000178953"/>
    </source>
</evidence>
<dbReference type="InterPro" id="IPR011059">
    <property type="entry name" value="Metal-dep_hydrolase_composite"/>
</dbReference>
<keyword evidence="6" id="KW-0479">Metal-binding</keyword>
<keyword evidence="8" id="KW-0862">Zinc</keyword>
<dbReference type="PANTHER" id="PTHR43668">
    <property type="entry name" value="ALLANTOINASE"/>
    <property type="match status" value="1"/>
</dbReference>
<reference evidence="10 11" key="1">
    <citation type="submission" date="2016-09" db="EMBL/GenBank/DDBJ databases">
        <title>genome sequence of Mycobacterium sp. 739 SCH.</title>
        <authorList>
            <person name="Greninger A.L."/>
            <person name="Qin X."/>
            <person name="Jerome K."/>
            <person name="Vora S."/>
            <person name="Quinn K."/>
        </authorList>
    </citation>
    <scope>NUCLEOTIDE SEQUENCE [LARGE SCALE GENOMIC DNA]</scope>
    <source>
        <strain evidence="10 11">SCH</strain>
    </source>
</reference>
<dbReference type="RefSeq" id="WP_070352141.1">
    <property type="nucleotide sequence ID" value="NZ_CP043474.1"/>
</dbReference>
<evidence type="ECO:0000256" key="2">
    <source>
        <dbReference type="ARBA" id="ARBA00004968"/>
    </source>
</evidence>
<gene>
    <name evidence="10" type="ORF">BEL07_05675</name>
</gene>
<evidence type="ECO:0000256" key="6">
    <source>
        <dbReference type="ARBA" id="ARBA00022723"/>
    </source>
</evidence>
<dbReference type="InterPro" id="IPR017593">
    <property type="entry name" value="Allantoinase"/>
</dbReference>
<evidence type="ECO:0000259" key="9">
    <source>
        <dbReference type="Pfam" id="PF01979"/>
    </source>
</evidence>
<dbReference type="Gene3D" id="3.20.20.140">
    <property type="entry name" value="Metal-dependent hydrolases"/>
    <property type="match status" value="1"/>
</dbReference>
<evidence type="ECO:0000256" key="4">
    <source>
        <dbReference type="ARBA" id="ARBA00011881"/>
    </source>
</evidence>
<dbReference type="GO" id="GO:0004038">
    <property type="term" value="F:allantoinase activity"/>
    <property type="evidence" value="ECO:0007669"/>
    <property type="project" value="UniProtKB-EC"/>
</dbReference>
<dbReference type="InterPro" id="IPR032466">
    <property type="entry name" value="Metal_Hydrolase"/>
</dbReference>
<dbReference type="Pfam" id="PF01979">
    <property type="entry name" value="Amidohydro_1"/>
    <property type="match status" value="1"/>
</dbReference>
<dbReference type="SUPFAM" id="SSF51338">
    <property type="entry name" value="Composite domain of metallo-dependent hydrolases"/>
    <property type="match status" value="1"/>
</dbReference>
<evidence type="ECO:0000256" key="1">
    <source>
        <dbReference type="ARBA" id="ARBA00001947"/>
    </source>
</evidence>
<dbReference type="NCBIfam" id="TIGR03178">
    <property type="entry name" value="allantoinase"/>
    <property type="match status" value="1"/>
</dbReference>
<dbReference type="EC" id="3.5.2.5" evidence="5"/>
<proteinExistence type="inferred from homology"/>
<dbReference type="Proteomes" id="UP000178953">
    <property type="component" value="Unassembled WGS sequence"/>
</dbReference>
<comment type="similarity">
    <text evidence="3">Belongs to the metallo-dependent hydrolases superfamily. Allantoinase family.</text>
</comment>
<feature type="domain" description="Amidohydrolase-related" evidence="9">
    <location>
        <begin position="49"/>
        <end position="422"/>
    </location>
</feature>
<dbReference type="AlphaFoldDB" id="A0A1E8Q881"/>
<organism evidence="10 11">
    <name type="scientific">Mycolicibacterium grossiae</name>
    <dbReference type="NCBI Taxonomy" id="1552759"/>
    <lineage>
        <taxon>Bacteria</taxon>
        <taxon>Bacillati</taxon>
        <taxon>Actinomycetota</taxon>
        <taxon>Actinomycetes</taxon>
        <taxon>Mycobacteriales</taxon>
        <taxon>Mycobacteriaceae</taxon>
        <taxon>Mycolicibacterium</taxon>
    </lineage>
</organism>